<evidence type="ECO:0000256" key="2">
    <source>
        <dbReference type="PIRSR" id="PIRSR620023-2"/>
    </source>
</evidence>
<dbReference type="InterPro" id="IPR020023">
    <property type="entry name" value="PseG"/>
</dbReference>
<feature type="binding site" evidence="2">
    <location>
        <position position="152"/>
    </location>
    <ligand>
        <name>substrate</name>
    </ligand>
</feature>
<name>A0A1X0U1L0_9BACT</name>
<keyword evidence="3" id="KW-0378">Hydrolase</keyword>
<feature type="binding site" evidence="2">
    <location>
        <position position="249"/>
    </location>
    <ligand>
        <name>substrate</name>
    </ligand>
</feature>
<dbReference type="Gene3D" id="3.40.50.2000">
    <property type="entry name" value="Glycogen Phosphorylase B"/>
    <property type="match status" value="1"/>
</dbReference>
<organism evidence="3 4">
    <name type="scientific">Campylobacter concisus</name>
    <dbReference type="NCBI Taxonomy" id="199"/>
    <lineage>
        <taxon>Bacteria</taxon>
        <taxon>Pseudomonadati</taxon>
        <taxon>Campylobacterota</taxon>
        <taxon>Epsilonproteobacteria</taxon>
        <taxon>Campylobacterales</taxon>
        <taxon>Campylobacteraceae</taxon>
        <taxon>Campylobacter</taxon>
    </lineage>
</organism>
<proteinExistence type="predicted"/>
<dbReference type="NCBIfam" id="TIGR03590">
    <property type="entry name" value="PseG"/>
    <property type="match status" value="1"/>
</dbReference>
<comment type="caution">
    <text evidence="3">The sequence shown here is derived from an EMBL/GenBank/DDBJ whole genome shotgun (WGS) entry which is preliminary data.</text>
</comment>
<accession>A0A1X0U1L0</accession>
<dbReference type="AlphaFoldDB" id="A0A1X0U1L0"/>
<evidence type="ECO:0000256" key="1">
    <source>
        <dbReference type="PIRSR" id="PIRSR620023-1"/>
    </source>
</evidence>
<dbReference type="Gene3D" id="3.40.50.11190">
    <property type="match status" value="1"/>
</dbReference>
<sequence length="290" mass="32903">MKEFKGLPLLKTLVRADSSSKIGHGHIRRDLLLAKKFSNISFASLRLDGDIFDEINYPKFSLTSGDIDEICELIKDNKFELLIIDHYGFSFEDERAIKEKTGVKILSFDDTYEKHCSDYILNVNLYAQKARYERLVEKGCEVFCGSKFLLVRDEFYEEAQVKREKIYDYAIILGGTDISGLSAKISEKLLLKKLKTAVITTSGNKNLSALKELSNKNENFSLFVDSKSVAKLMNEAKMLIITASSLVNEAYVLGAKFKAICVADNQKEIFAWLKENGYEAYWGDEICLSL</sequence>
<reference evidence="3 4" key="1">
    <citation type="journal article" date="2017" name="Gene Rep">
        <title>The ribosomal RNA operon (rrn) of Campylobacter concisus supports molecular typing to genomospecies level.</title>
        <authorList>
            <person name="Huq M."/>
            <person name="Van T.T.H."/>
            <person name="Gurtler V."/>
            <person name="Elshagmani E."/>
            <person name="Allemailem K.S."/>
            <person name="Smooker P.M."/>
            <person name="Istivan T.S."/>
        </authorList>
    </citation>
    <scope>NUCLEOTIDE SEQUENCE [LARGE SCALE GENOMIC DNA]</scope>
    <source>
        <strain evidence="3 4">RCH 26</strain>
    </source>
</reference>
<feature type="active site" description="Proton acceptor" evidence="1">
    <location>
        <position position="26"/>
    </location>
</feature>
<dbReference type="Proteomes" id="UP000192671">
    <property type="component" value="Unassembled WGS sequence"/>
</dbReference>
<gene>
    <name evidence="3" type="ORF">A3835_06110</name>
</gene>
<evidence type="ECO:0000313" key="4">
    <source>
        <dbReference type="Proteomes" id="UP000192671"/>
    </source>
</evidence>
<feature type="binding site" evidence="2">
    <location>
        <begin position="244"/>
        <end position="245"/>
    </location>
    <ligand>
        <name>substrate</name>
    </ligand>
</feature>
<protein>
    <submittedName>
        <fullName evidence="3">UDP-2,4-diacetamido-2,4, 6-trideoxy-beta-L-altropyranose hydrolase</fullName>
    </submittedName>
</protein>
<evidence type="ECO:0000313" key="3">
    <source>
        <dbReference type="EMBL" id="ORI07162.1"/>
    </source>
</evidence>
<dbReference type="GO" id="GO:0016787">
    <property type="term" value="F:hydrolase activity"/>
    <property type="evidence" value="ECO:0007669"/>
    <property type="project" value="UniProtKB-KW"/>
</dbReference>
<dbReference type="EMBL" id="LVWL01000020">
    <property type="protein sequence ID" value="ORI07162.1"/>
    <property type="molecule type" value="Genomic_DNA"/>
</dbReference>